<proteinExistence type="predicted"/>
<feature type="domain" description="Protein argonaute N-terminal" evidence="2">
    <location>
        <begin position="3"/>
        <end position="76"/>
    </location>
</feature>
<keyword evidence="1" id="KW-0812">Transmembrane</keyword>
<protein>
    <recommendedName>
        <fullName evidence="2">Protein argonaute N-terminal domain-containing protein</fullName>
    </recommendedName>
</protein>
<dbReference type="CDD" id="cd23767">
    <property type="entry name" value="IQCD"/>
    <property type="match status" value="1"/>
</dbReference>
<reference evidence="3 4" key="1">
    <citation type="submission" date="2022-01" db="EMBL/GenBank/DDBJ databases">
        <authorList>
            <person name="Xiong W."/>
            <person name="Schranz E."/>
        </authorList>
    </citation>
    <scope>NUCLEOTIDE SEQUENCE [LARGE SCALE GENOMIC DNA]</scope>
</reference>
<dbReference type="Proteomes" id="UP001157418">
    <property type="component" value="Unassembled WGS sequence"/>
</dbReference>
<dbReference type="PANTHER" id="PTHR22891">
    <property type="entry name" value="EUKARYOTIC TRANSLATION INITIATION FACTOR 2C"/>
    <property type="match status" value="1"/>
</dbReference>
<dbReference type="AlphaFoldDB" id="A0AAU9MPK3"/>
<dbReference type="Pfam" id="PF16486">
    <property type="entry name" value="ArgoN"/>
    <property type="match status" value="1"/>
</dbReference>
<organism evidence="3 4">
    <name type="scientific">Lactuca virosa</name>
    <dbReference type="NCBI Taxonomy" id="75947"/>
    <lineage>
        <taxon>Eukaryota</taxon>
        <taxon>Viridiplantae</taxon>
        <taxon>Streptophyta</taxon>
        <taxon>Embryophyta</taxon>
        <taxon>Tracheophyta</taxon>
        <taxon>Spermatophyta</taxon>
        <taxon>Magnoliopsida</taxon>
        <taxon>eudicotyledons</taxon>
        <taxon>Gunneridae</taxon>
        <taxon>Pentapetalae</taxon>
        <taxon>asterids</taxon>
        <taxon>campanulids</taxon>
        <taxon>Asterales</taxon>
        <taxon>Asteraceae</taxon>
        <taxon>Cichorioideae</taxon>
        <taxon>Cichorieae</taxon>
        <taxon>Lactucinae</taxon>
        <taxon>Lactuca</taxon>
    </lineage>
</organism>
<evidence type="ECO:0000313" key="4">
    <source>
        <dbReference type="Proteomes" id="UP001157418"/>
    </source>
</evidence>
<evidence type="ECO:0000259" key="2">
    <source>
        <dbReference type="Pfam" id="PF16486"/>
    </source>
</evidence>
<keyword evidence="4" id="KW-1185">Reference proteome</keyword>
<gene>
    <name evidence="3" type="ORF">LVIROSA_LOCUS15427</name>
</gene>
<dbReference type="PROSITE" id="PS50096">
    <property type="entry name" value="IQ"/>
    <property type="match status" value="1"/>
</dbReference>
<accession>A0AAU9MPK3</accession>
<evidence type="ECO:0000313" key="3">
    <source>
        <dbReference type="EMBL" id="CAH1428502.1"/>
    </source>
</evidence>
<comment type="caution">
    <text evidence="3">The sequence shown here is derived from an EMBL/GenBank/DDBJ whole genome shotgun (WGS) entry which is preliminary data.</text>
</comment>
<feature type="transmembrane region" description="Helical" evidence="1">
    <location>
        <begin position="255"/>
        <end position="275"/>
    </location>
</feature>
<sequence>MLLAYDGMKTAFAAKPLPFESKEFVVKLTESNEREQEFKVNIKFVSRKDLHHLRHFLSGRQHDNPQEIIQDLDVVLREAASINVRQIVGRSLFSTEFGKGMLGGGIVYCKRFFIRVQLKTSTVVQIYLLLQTSESCDNHLKVVGDPMETLQDMFDCLRLEFPEIRVVVLQADNVFKEFVLRELSAVAGAITNACIMVAKLVGFVIGPSGISWLKSVFLQTEGLPTLFGLLVTFYVGTKVHVHSSWGSGRKLLNVWVVLTFVAIWHDLEWYLILAARDEFKRRRRNKAATIVQKANLTLQCLWRSKVARKELRMLKLAARDSGALREAKDKLEK</sequence>
<keyword evidence="1" id="KW-1133">Transmembrane helix</keyword>
<dbReference type="InterPro" id="IPR032474">
    <property type="entry name" value="Argonaute_N"/>
</dbReference>
<keyword evidence="1" id="KW-0472">Membrane</keyword>
<name>A0AAU9MPK3_9ASTR</name>
<feature type="transmembrane region" description="Helical" evidence="1">
    <location>
        <begin position="183"/>
        <end position="204"/>
    </location>
</feature>
<evidence type="ECO:0000256" key="1">
    <source>
        <dbReference type="SAM" id="Phobius"/>
    </source>
</evidence>
<dbReference type="EMBL" id="CAKMRJ010002223">
    <property type="protein sequence ID" value="CAH1428502.1"/>
    <property type="molecule type" value="Genomic_DNA"/>
</dbReference>
<feature type="transmembrane region" description="Helical" evidence="1">
    <location>
        <begin position="216"/>
        <end position="235"/>
    </location>
</feature>